<feature type="non-terminal residue" evidence="14">
    <location>
        <position position="1"/>
    </location>
</feature>
<dbReference type="InterPro" id="IPR003660">
    <property type="entry name" value="HAMP_dom"/>
</dbReference>
<gene>
    <name evidence="14" type="primary">NIK1_3</name>
    <name evidence="14" type="ORF">IWQ60_011665</name>
</gene>
<dbReference type="PROSITE" id="PS50110">
    <property type="entry name" value="RESPONSE_REGULATORY"/>
    <property type="match status" value="1"/>
</dbReference>
<dbReference type="CDD" id="cd17546">
    <property type="entry name" value="REC_hyHK_CKI1_RcsC-like"/>
    <property type="match status" value="1"/>
</dbReference>
<feature type="domain" description="HAMP" evidence="13">
    <location>
        <begin position="822"/>
        <end position="874"/>
    </location>
</feature>
<evidence type="ECO:0000256" key="5">
    <source>
        <dbReference type="ARBA" id="ARBA00022737"/>
    </source>
</evidence>
<dbReference type="InterPro" id="IPR001789">
    <property type="entry name" value="Sig_transdc_resp-reg_receiver"/>
</dbReference>
<feature type="domain" description="HAMP" evidence="13">
    <location>
        <begin position="546"/>
        <end position="598"/>
    </location>
</feature>
<keyword evidence="15" id="KW-1185">Reference proteome</keyword>
<dbReference type="Pfam" id="PF00512">
    <property type="entry name" value="HisKA"/>
    <property type="match status" value="1"/>
</dbReference>
<dbReference type="FunFam" id="1.20.120.1530:FF:000001">
    <property type="entry name" value="Two-component osmosensing histidine kinase"/>
    <property type="match status" value="1"/>
</dbReference>
<dbReference type="GO" id="GO:0005524">
    <property type="term" value="F:ATP binding"/>
    <property type="evidence" value="ECO:0007669"/>
    <property type="project" value="UniProtKB-KW"/>
</dbReference>
<feature type="domain" description="HAMP" evidence="13">
    <location>
        <begin position="362"/>
        <end position="414"/>
    </location>
</feature>
<dbReference type="InterPro" id="IPR011006">
    <property type="entry name" value="CheY-like_superfamily"/>
</dbReference>
<dbReference type="Gene3D" id="1.10.287.130">
    <property type="match status" value="1"/>
</dbReference>
<feature type="domain" description="HAMP" evidence="13">
    <location>
        <begin position="730"/>
        <end position="782"/>
    </location>
</feature>
<feature type="domain" description="HAMP" evidence="13">
    <location>
        <begin position="638"/>
        <end position="690"/>
    </location>
</feature>
<dbReference type="Pfam" id="PF00672">
    <property type="entry name" value="HAMP"/>
    <property type="match status" value="7"/>
</dbReference>
<keyword evidence="6" id="KW-0547">Nucleotide-binding</keyword>
<dbReference type="SUPFAM" id="SSF158472">
    <property type="entry name" value="HAMP domain-like"/>
    <property type="match status" value="1"/>
</dbReference>
<dbReference type="FunFam" id="1.20.120.1530:FF:000002">
    <property type="entry name" value="Two-component osmosensing histidine kinase"/>
    <property type="match status" value="5"/>
</dbReference>
<dbReference type="Gene3D" id="3.30.565.10">
    <property type="entry name" value="Histidine kinase-like ATPase, C-terminal domain"/>
    <property type="match status" value="1"/>
</dbReference>
<name>A0A9W7ZMX9_9FUNG</name>
<keyword evidence="8" id="KW-0067">ATP-binding</keyword>
<dbReference type="FunFam" id="1.10.287.130:FF:000002">
    <property type="entry name" value="Two-component osmosensing histidine kinase"/>
    <property type="match status" value="1"/>
</dbReference>
<dbReference type="Pfam" id="PF00072">
    <property type="entry name" value="Response_reg"/>
    <property type="match status" value="1"/>
</dbReference>
<evidence type="ECO:0000313" key="15">
    <source>
        <dbReference type="Proteomes" id="UP001150569"/>
    </source>
</evidence>
<protein>
    <recommendedName>
        <fullName evidence="2">histidine kinase</fullName>
        <ecNumber evidence="2">2.7.13.3</ecNumber>
    </recommendedName>
</protein>
<dbReference type="FunFam" id="3.30.565.10:FF:000010">
    <property type="entry name" value="Sensor histidine kinase RcsC"/>
    <property type="match status" value="1"/>
</dbReference>
<evidence type="ECO:0000256" key="6">
    <source>
        <dbReference type="ARBA" id="ARBA00022741"/>
    </source>
</evidence>
<organism evidence="14 15">
    <name type="scientific">Tieghemiomyces parasiticus</name>
    <dbReference type="NCBI Taxonomy" id="78921"/>
    <lineage>
        <taxon>Eukaryota</taxon>
        <taxon>Fungi</taxon>
        <taxon>Fungi incertae sedis</taxon>
        <taxon>Zoopagomycota</taxon>
        <taxon>Kickxellomycotina</taxon>
        <taxon>Dimargaritomycetes</taxon>
        <taxon>Dimargaritales</taxon>
        <taxon>Dimargaritaceae</taxon>
        <taxon>Tieghemiomyces</taxon>
    </lineage>
</organism>
<feature type="domain" description="HAMP" evidence="13">
    <location>
        <begin position="454"/>
        <end position="506"/>
    </location>
</feature>
<dbReference type="PANTHER" id="PTHR45339:SF1">
    <property type="entry name" value="HYBRID SIGNAL TRANSDUCTION HISTIDINE KINASE J"/>
    <property type="match status" value="1"/>
</dbReference>
<dbReference type="Pfam" id="PF02518">
    <property type="entry name" value="HATPase_c"/>
    <property type="match status" value="1"/>
</dbReference>
<dbReference type="GO" id="GO:0000155">
    <property type="term" value="F:phosphorelay sensor kinase activity"/>
    <property type="evidence" value="ECO:0007669"/>
    <property type="project" value="InterPro"/>
</dbReference>
<evidence type="ECO:0000256" key="7">
    <source>
        <dbReference type="ARBA" id="ARBA00022777"/>
    </source>
</evidence>
<evidence type="ECO:0000259" key="12">
    <source>
        <dbReference type="PROSITE" id="PS50110"/>
    </source>
</evidence>
<keyword evidence="4 14" id="KW-0808">Transferase</keyword>
<dbReference type="CDD" id="cd06225">
    <property type="entry name" value="HAMP"/>
    <property type="match status" value="9"/>
</dbReference>
<dbReference type="SMART" id="SM00388">
    <property type="entry name" value="HisKA"/>
    <property type="match status" value="1"/>
</dbReference>
<dbReference type="PROSITE" id="PS50109">
    <property type="entry name" value="HIS_KIN"/>
    <property type="match status" value="1"/>
</dbReference>
<dbReference type="SUPFAM" id="SSF58104">
    <property type="entry name" value="Methyl-accepting chemotaxis protein (MCP) signaling domain"/>
    <property type="match status" value="4"/>
</dbReference>
<dbReference type="SMART" id="SM00387">
    <property type="entry name" value="HATPase_c"/>
    <property type="match status" value="1"/>
</dbReference>
<feature type="domain" description="HAMP" evidence="13">
    <location>
        <begin position="1"/>
        <end position="46"/>
    </location>
</feature>
<dbReference type="PANTHER" id="PTHR45339">
    <property type="entry name" value="HYBRID SIGNAL TRANSDUCTION HISTIDINE KINASE J"/>
    <property type="match status" value="1"/>
</dbReference>
<dbReference type="Pfam" id="PF18947">
    <property type="entry name" value="HAMP_2"/>
    <property type="match status" value="3"/>
</dbReference>
<accession>A0A9W7ZMX9</accession>
<evidence type="ECO:0000256" key="4">
    <source>
        <dbReference type="ARBA" id="ARBA00022679"/>
    </source>
</evidence>
<dbReference type="EC" id="2.7.13.3" evidence="2"/>
<dbReference type="SUPFAM" id="SSF52172">
    <property type="entry name" value="CheY-like"/>
    <property type="match status" value="1"/>
</dbReference>
<keyword evidence="5" id="KW-0677">Repeat</keyword>
<evidence type="ECO:0000259" key="13">
    <source>
        <dbReference type="PROSITE" id="PS50885"/>
    </source>
</evidence>
<dbReference type="InterPro" id="IPR003661">
    <property type="entry name" value="HisK_dim/P_dom"/>
</dbReference>
<keyword evidence="3 10" id="KW-0597">Phosphoprotein</keyword>
<feature type="modified residue" description="4-aspartylphosphate" evidence="10">
    <location>
        <position position="1501"/>
    </location>
</feature>
<keyword evidence="7 14" id="KW-0418">Kinase</keyword>
<comment type="catalytic activity">
    <reaction evidence="1">
        <text>ATP + protein L-histidine = ADP + protein N-phospho-L-histidine.</text>
        <dbReference type="EC" id="2.7.13.3"/>
    </reaction>
</comment>
<evidence type="ECO:0000256" key="1">
    <source>
        <dbReference type="ARBA" id="ARBA00000085"/>
    </source>
</evidence>
<dbReference type="GO" id="GO:0071474">
    <property type="term" value="P:cellular hyperosmotic response"/>
    <property type="evidence" value="ECO:0007669"/>
    <property type="project" value="TreeGrafter"/>
</dbReference>
<dbReference type="SUPFAM" id="SSF55874">
    <property type="entry name" value="ATPase domain of HSP90 chaperone/DNA topoisomerase II/histidine kinase"/>
    <property type="match status" value="1"/>
</dbReference>
<dbReference type="Gene3D" id="1.10.287.950">
    <property type="entry name" value="Methyl-accepting chemotaxis protein"/>
    <property type="match status" value="1"/>
</dbReference>
<dbReference type="InterPro" id="IPR005467">
    <property type="entry name" value="His_kinase_dom"/>
</dbReference>
<dbReference type="SMART" id="SM00304">
    <property type="entry name" value="HAMP"/>
    <property type="match status" value="12"/>
</dbReference>
<dbReference type="SMART" id="SM00448">
    <property type="entry name" value="REC"/>
    <property type="match status" value="1"/>
</dbReference>
<dbReference type="InterPro" id="IPR003594">
    <property type="entry name" value="HATPase_dom"/>
</dbReference>
<feature type="domain" description="Response regulatory" evidence="12">
    <location>
        <begin position="1452"/>
        <end position="1571"/>
    </location>
</feature>
<dbReference type="CDD" id="cd16922">
    <property type="entry name" value="HATPase_EvgS-ArcB-TorS-like"/>
    <property type="match status" value="1"/>
</dbReference>
<feature type="domain" description="Histidine kinase" evidence="11">
    <location>
        <begin position="1080"/>
        <end position="1301"/>
    </location>
</feature>
<feature type="domain" description="HAMP" evidence="13">
    <location>
        <begin position="914"/>
        <end position="966"/>
    </location>
</feature>
<dbReference type="GO" id="GO:0016020">
    <property type="term" value="C:membrane"/>
    <property type="evidence" value="ECO:0007669"/>
    <property type="project" value="InterPro"/>
</dbReference>
<feature type="domain" description="HAMP" evidence="13">
    <location>
        <begin position="270"/>
        <end position="322"/>
    </location>
</feature>
<dbReference type="CDD" id="cd00082">
    <property type="entry name" value="HisKA"/>
    <property type="match status" value="1"/>
</dbReference>
<dbReference type="InterPro" id="IPR036097">
    <property type="entry name" value="HisK_dim/P_sf"/>
</dbReference>
<dbReference type="OrthoDB" id="10266508at2759"/>
<feature type="domain" description="HAMP" evidence="13">
    <location>
        <begin position="178"/>
        <end position="230"/>
    </location>
</feature>
<proteinExistence type="predicted"/>
<evidence type="ECO:0000313" key="14">
    <source>
        <dbReference type="EMBL" id="KAJ1908491.1"/>
    </source>
</evidence>
<dbReference type="Gene3D" id="1.20.120.1530">
    <property type="match status" value="6"/>
</dbReference>
<dbReference type="InterPro" id="IPR004358">
    <property type="entry name" value="Sig_transdc_His_kin-like_C"/>
</dbReference>
<feature type="domain" description="HAMP" evidence="13">
    <location>
        <begin position="86"/>
        <end position="138"/>
    </location>
</feature>
<evidence type="ECO:0000256" key="2">
    <source>
        <dbReference type="ARBA" id="ARBA00012438"/>
    </source>
</evidence>
<dbReference type="PRINTS" id="PR00344">
    <property type="entry name" value="BCTRLSENSOR"/>
</dbReference>
<dbReference type="Gene3D" id="3.40.50.2300">
    <property type="match status" value="1"/>
</dbReference>
<dbReference type="SUPFAM" id="SSF47384">
    <property type="entry name" value="Homodimeric domain of signal transducing histidine kinase"/>
    <property type="match status" value="1"/>
</dbReference>
<sequence length="1584" mass="172269">RDIAGVCTAVARGDLTQKIQVTARGELDDLKTTINTMVDQLQTFAAEVTRVAREVGTEGKLGGQAEVVGVDGTWKDLTDNVNLMARNLTDQVRDIAGVCTAVARGDLTQKVEVTARGELDDMKVTINIMVDQLQTFASEVTRMAREVGTEGKLGGQATVVGVDGTWKDLTDSVNGMARNLTDQVRDIAGVCTAVARGDLTQKIQVTARGELDDLKTTINTMVDQLQTFASEVTRVAREVGTEGTLGGQAEVVGVDGTWKDLTDNVNLMARNLTDQVRDIARVCKAVARGDLNQQIKVSASGELQELKSTINIMVDQLSTFASEVTRMAREVGTEGKLGGQATVEDVDGIWKDLTDNVNMMASNLTSQVRDIASVCTAVAQGDLTQKIKVTASGELEDLKTTINTMVDQLQTFASEVTRVAREVGTEGKLGGQAKVDGVDGTWKELTHNVNGMAQNLTNQVRDITFVCKAVARGNLESFVTVDVQGEMLDLKDTINGMVSQLRNFALEVTKVALEVGMQGKLGGQADVIGVDGVWKELTDNVNTMASNLTTQVRSIAAVTKAVAAGDMSKKITVDVKGEINELKATVNSMVDKLSTFASEVSRMAREVGTEGKLGGQATVADVDGIWRELTNNVNTMGLNLTSQVRDIAFVCKAVAKGDLNQKITVDVQGELLDLKTTMNTMVDQLQTFASEVTRVAREVGTEGKLGGQATVEDVDGTWKDLTDSVNGMARNLTNQVRDIASVCKAVAQGDMSKMVTVDVQGEMLDLKDTINIMVAQLQTFALEVTRVAREVGTEGKLGGQAKVDGVDGTWKDLTDNVNMMASNLTSQVRDIASVCKAVASGDLSRVVNVNSSGEILELKETINSMVKQLQTFAAEVTRVAREVGTDGQLGGEAKVEGVAGSWRDLTENVNGMARNLTNQLRDIARVCKAVASGDLTQKVTVSVEGELLDLKGSINRMVVQLSTFAAEVSGVARDVGIDGRLGVQAQVGGVEGIWKELTNNVNTMASNLTTQVRAFYTISASGEDNNDSELITIEASGEMNSLKTKINDMARSLRESFNRNKAAKETAELANRAKSEFLANMSHEIRTPMSGIIGLTEATLEMNLTREMRDNLINVNVLAKSLLGIIDDILDISKIEAGRMVLNETQMSIRNVVYGVLRTLANKAKEHRLDLVYKFDKRIPDLLMGDTVRLRQIITNLIGNAIKFTHKGQITLRAKLLHRRSKSVMLEFQVQDTGIGIPEDKLDIIFDTFSQADGSTTRKYGGTGLGLSISRQLSVMMNGRMWVKSRLDHGSRFFFTAEFNTCTEDEYDASKVRSYLDSKVLIVDSAGTGAGERIAQHLRSLNLESDQVTSLSELTANGRQLKSAWTFGAIIMTDTDMIRATRRERDSLRFVPIVYYQGSPGALDIGQLSEYGVSSYFDTTDRCSAVASALIPALETNAKQIDPCKLRMPSLKILLVEDNLINRKLAERVLKKLKHRVTMAENGALAVEAVQKEDFDVVLMDVQMPVMGGFEATQHIRQWEKDQGRPRTPIIALTAHAMMGDRERCLSHDMDEYITKPISTEDLYAVISKFILAPFDMRRPRHGD</sequence>
<evidence type="ECO:0000256" key="3">
    <source>
        <dbReference type="ARBA" id="ARBA00022553"/>
    </source>
</evidence>
<reference evidence="14" key="1">
    <citation type="submission" date="2022-07" db="EMBL/GenBank/DDBJ databases">
        <title>Phylogenomic reconstructions and comparative analyses of Kickxellomycotina fungi.</title>
        <authorList>
            <person name="Reynolds N.K."/>
            <person name="Stajich J.E."/>
            <person name="Barry K."/>
            <person name="Grigoriev I.V."/>
            <person name="Crous P."/>
            <person name="Smith M.E."/>
        </authorList>
    </citation>
    <scope>NUCLEOTIDE SEQUENCE</scope>
    <source>
        <strain evidence="14">RSA 861</strain>
    </source>
</reference>
<dbReference type="EMBL" id="JANBPT010001383">
    <property type="protein sequence ID" value="KAJ1908491.1"/>
    <property type="molecule type" value="Genomic_DNA"/>
</dbReference>
<dbReference type="Proteomes" id="UP001150569">
    <property type="component" value="Unassembled WGS sequence"/>
</dbReference>
<evidence type="ECO:0000256" key="8">
    <source>
        <dbReference type="ARBA" id="ARBA00022840"/>
    </source>
</evidence>
<evidence type="ECO:0000256" key="10">
    <source>
        <dbReference type="PROSITE-ProRule" id="PRU00169"/>
    </source>
</evidence>
<dbReference type="InterPro" id="IPR036890">
    <property type="entry name" value="HATPase_C_sf"/>
</dbReference>
<keyword evidence="9" id="KW-0902">Two-component regulatory system</keyword>
<dbReference type="PROSITE" id="PS50885">
    <property type="entry name" value="HAMP"/>
    <property type="match status" value="11"/>
</dbReference>
<evidence type="ECO:0000259" key="11">
    <source>
        <dbReference type="PROSITE" id="PS50109"/>
    </source>
</evidence>
<comment type="caution">
    <text evidence="14">The sequence shown here is derived from an EMBL/GenBank/DDBJ whole genome shotgun (WGS) entry which is preliminary data.</text>
</comment>
<evidence type="ECO:0000256" key="9">
    <source>
        <dbReference type="ARBA" id="ARBA00023012"/>
    </source>
</evidence>